<dbReference type="KEGG" id="uth:DKZ56_05865"/>
<evidence type="ECO:0000256" key="1">
    <source>
        <dbReference type="SAM" id="SignalP"/>
    </source>
</evidence>
<accession>A0A4V1A2Z0</accession>
<evidence type="ECO:0008006" key="4">
    <source>
        <dbReference type="Google" id="ProtNLM"/>
    </source>
</evidence>
<sequence>MKWKIIAFTIFMCFLLVGCTEQAYEPKEMNKETDICKVCNMGIAFEDYAGQLIYKNGDYEVFDDLGCLVEFLKDVDESDVGAAFIKSADGEEWLSVEEATYVYSKDYWTPMNYGVLAFPSKDAAEQYMKEHGEGEVLSYEQLDDFQWGIHH</sequence>
<dbReference type="RefSeq" id="WP_208651808.1">
    <property type="nucleotide sequence ID" value="NZ_CP036528.1"/>
</dbReference>
<reference evidence="2 3" key="1">
    <citation type="submission" date="2019-02" db="EMBL/GenBank/DDBJ databases">
        <title>Ureibacillus thermophilus.</title>
        <authorList>
            <person name="Sunny J.S."/>
            <person name="Natarajan A."/>
            <person name="Saleena L.M."/>
        </authorList>
    </citation>
    <scope>NUCLEOTIDE SEQUENCE [LARGE SCALE GENOMIC DNA]</scope>
    <source>
        <strain evidence="2 3">LM102</strain>
    </source>
</reference>
<dbReference type="Pfam" id="PF05573">
    <property type="entry name" value="NosL"/>
    <property type="match status" value="1"/>
</dbReference>
<dbReference type="PANTHER" id="PTHR41247:SF1">
    <property type="entry name" value="HTH-TYPE TRANSCRIPTIONAL REPRESSOR YCNK"/>
    <property type="match status" value="1"/>
</dbReference>
<feature type="chain" id="PRO_5020877770" description="Nitrous oxide reduction protein" evidence="1">
    <location>
        <begin position="24"/>
        <end position="151"/>
    </location>
</feature>
<gene>
    <name evidence="2" type="ORF">DKZ56_05865</name>
</gene>
<dbReference type="EMBL" id="CP036528">
    <property type="protein sequence ID" value="QBK25420.1"/>
    <property type="molecule type" value="Genomic_DNA"/>
</dbReference>
<feature type="signal peptide" evidence="1">
    <location>
        <begin position="1"/>
        <end position="23"/>
    </location>
</feature>
<dbReference type="InterPro" id="IPR008719">
    <property type="entry name" value="N2O_reductase_NosL"/>
</dbReference>
<proteinExistence type="predicted"/>
<dbReference type="AlphaFoldDB" id="A0A4V1A2Z0"/>
<keyword evidence="3" id="KW-1185">Reference proteome</keyword>
<dbReference type="Proteomes" id="UP000291151">
    <property type="component" value="Chromosome"/>
</dbReference>
<dbReference type="PROSITE" id="PS51257">
    <property type="entry name" value="PROKAR_LIPOPROTEIN"/>
    <property type="match status" value="1"/>
</dbReference>
<dbReference type="PANTHER" id="PTHR41247">
    <property type="entry name" value="HTH-TYPE TRANSCRIPTIONAL REPRESSOR YCNK"/>
    <property type="match status" value="1"/>
</dbReference>
<keyword evidence="1" id="KW-0732">Signal</keyword>
<evidence type="ECO:0000313" key="2">
    <source>
        <dbReference type="EMBL" id="QBK25420.1"/>
    </source>
</evidence>
<protein>
    <recommendedName>
        <fullName evidence="4">Nitrous oxide reduction protein</fullName>
    </recommendedName>
</protein>
<evidence type="ECO:0000313" key="3">
    <source>
        <dbReference type="Proteomes" id="UP000291151"/>
    </source>
</evidence>
<dbReference type="SUPFAM" id="SSF160387">
    <property type="entry name" value="NosL/MerB-like"/>
    <property type="match status" value="1"/>
</dbReference>
<name>A0A4V1A2Z0_9BACL</name>
<organism evidence="2 3">
    <name type="scientific">Ureibacillus thermophilus</name>
    <dbReference type="NCBI Taxonomy" id="367743"/>
    <lineage>
        <taxon>Bacteria</taxon>
        <taxon>Bacillati</taxon>
        <taxon>Bacillota</taxon>
        <taxon>Bacilli</taxon>
        <taxon>Bacillales</taxon>
        <taxon>Caryophanaceae</taxon>
        <taxon>Ureibacillus</taxon>
    </lineage>
</organism>